<dbReference type="Proteomes" id="UP001201262">
    <property type="component" value="Unassembled WGS sequence"/>
</dbReference>
<dbReference type="SMART" id="SM00248">
    <property type="entry name" value="ANK"/>
    <property type="match status" value="6"/>
</dbReference>
<dbReference type="EMBL" id="JAJTJA010000009">
    <property type="protein sequence ID" value="KAH8693665.1"/>
    <property type="molecule type" value="Genomic_DNA"/>
</dbReference>
<feature type="repeat" description="ANK" evidence="3">
    <location>
        <begin position="73"/>
        <end position="105"/>
    </location>
</feature>
<evidence type="ECO:0000313" key="4">
    <source>
        <dbReference type="EMBL" id="KAH8693665.1"/>
    </source>
</evidence>
<feature type="repeat" description="ANK" evidence="3">
    <location>
        <begin position="236"/>
        <end position="268"/>
    </location>
</feature>
<evidence type="ECO:0000313" key="5">
    <source>
        <dbReference type="Proteomes" id="UP001201262"/>
    </source>
</evidence>
<evidence type="ECO:0000256" key="2">
    <source>
        <dbReference type="ARBA" id="ARBA00023043"/>
    </source>
</evidence>
<gene>
    <name evidence="4" type="ORF">BGW36DRAFT_383486</name>
</gene>
<evidence type="ECO:0000256" key="1">
    <source>
        <dbReference type="ARBA" id="ARBA00022737"/>
    </source>
</evidence>
<dbReference type="AlphaFoldDB" id="A0AAD4KMF1"/>
<feature type="repeat" description="ANK" evidence="3">
    <location>
        <begin position="114"/>
        <end position="146"/>
    </location>
</feature>
<organism evidence="4 5">
    <name type="scientific">Talaromyces proteolyticus</name>
    <dbReference type="NCBI Taxonomy" id="1131652"/>
    <lineage>
        <taxon>Eukaryota</taxon>
        <taxon>Fungi</taxon>
        <taxon>Dikarya</taxon>
        <taxon>Ascomycota</taxon>
        <taxon>Pezizomycotina</taxon>
        <taxon>Eurotiomycetes</taxon>
        <taxon>Eurotiomycetidae</taxon>
        <taxon>Eurotiales</taxon>
        <taxon>Trichocomaceae</taxon>
        <taxon>Talaromyces</taxon>
        <taxon>Talaromyces sect. Bacilispori</taxon>
    </lineage>
</organism>
<name>A0AAD4KMF1_9EURO</name>
<keyword evidence="1" id="KW-0677">Repeat</keyword>
<keyword evidence="5" id="KW-1185">Reference proteome</keyword>
<dbReference type="PANTHER" id="PTHR24198">
    <property type="entry name" value="ANKYRIN REPEAT AND PROTEIN KINASE DOMAIN-CONTAINING PROTEIN"/>
    <property type="match status" value="1"/>
</dbReference>
<feature type="repeat" description="ANK" evidence="3">
    <location>
        <begin position="287"/>
        <end position="319"/>
    </location>
</feature>
<proteinExistence type="predicted"/>
<dbReference type="GeneID" id="70246954"/>
<dbReference type="PROSITE" id="PS50297">
    <property type="entry name" value="ANK_REP_REGION"/>
    <property type="match status" value="4"/>
</dbReference>
<dbReference type="GO" id="GO:0005737">
    <property type="term" value="C:cytoplasm"/>
    <property type="evidence" value="ECO:0007669"/>
    <property type="project" value="TreeGrafter"/>
</dbReference>
<dbReference type="InterPro" id="IPR002110">
    <property type="entry name" value="Ankyrin_rpt"/>
</dbReference>
<comment type="caution">
    <text evidence="4">The sequence shown here is derived from an EMBL/GenBank/DDBJ whole genome shotgun (WGS) entry which is preliminary data.</text>
</comment>
<dbReference type="PANTHER" id="PTHR24198:SF165">
    <property type="entry name" value="ANKYRIN REPEAT-CONTAINING PROTEIN-RELATED"/>
    <property type="match status" value="1"/>
</dbReference>
<dbReference type="InterPro" id="IPR036770">
    <property type="entry name" value="Ankyrin_rpt-contain_sf"/>
</dbReference>
<dbReference type="Pfam" id="PF12796">
    <property type="entry name" value="Ank_2"/>
    <property type="match status" value="2"/>
</dbReference>
<keyword evidence="2 3" id="KW-0040">ANK repeat</keyword>
<evidence type="ECO:0000256" key="3">
    <source>
        <dbReference type="PROSITE-ProRule" id="PRU00023"/>
    </source>
</evidence>
<protein>
    <submittedName>
        <fullName evidence="4">Ankyrin repeat-containing domain protein</fullName>
    </submittedName>
</protein>
<feature type="repeat" description="ANK" evidence="3">
    <location>
        <begin position="187"/>
        <end position="219"/>
    </location>
</feature>
<accession>A0AAD4KMF1</accession>
<sequence>MQDQDKQHSGPGRNLALYLATALGYKTLLKLLLERMDEVDEKLSVKIQATVDAAFEGKLQNQVSAAVELKIETELSVLHLATVLGNIDAAKLLIDKGADINAICQVRLEDGLQANLSPLMLAAMWKHDGMVQLLLEKGAKVSQTGQARIERTFDTAMATPHLSAMLGHEGVKRILKKADSMEARIEAELTGLHLAVLLDDVAVVSRFLEHGADPDMRCQADVELKHRDDLNANFQMQLMPLHLAAWAGHESVAALLVKSGAEVDAKIQAGGTAALEFGMRIDQKMKPGGTALHVAVGLGKEKVARVLIENGADVGAKTRDGRTAVQWAHGHDGECIRNSGIERSLESVSKDMKTGFVQKLRRVFQPKNGS</sequence>
<dbReference type="RefSeq" id="XP_046069335.1">
    <property type="nucleotide sequence ID" value="XM_046216667.1"/>
</dbReference>
<dbReference type="SUPFAM" id="SSF48403">
    <property type="entry name" value="Ankyrin repeat"/>
    <property type="match status" value="1"/>
</dbReference>
<dbReference type="PROSITE" id="PS50088">
    <property type="entry name" value="ANK_REPEAT"/>
    <property type="match status" value="5"/>
</dbReference>
<dbReference type="Gene3D" id="1.25.40.20">
    <property type="entry name" value="Ankyrin repeat-containing domain"/>
    <property type="match status" value="3"/>
</dbReference>
<dbReference type="Pfam" id="PF13637">
    <property type="entry name" value="Ank_4"/>
    <property type="match status" value="1"/>
</dbReference>
<reference evidence="4" key="1">
    <citation type="submission" date="2021-12" db="EMBL/GenBank/DDBJ databases">
        <title>Convergent genome expansion in fungi linked to evolution of root-endophyte symbiosis.</title>
        <authorList>
            <consortium name="DOE Joint Genome Institute"/>
            <person name="Ke Y.-H."/>
            <person name="Bonito G."/>
            <person name="Liao H.-L."/>
            <person name="Looney B."/>
            <person name="Rojas-Flechas A."/>
            <person name="Nash J."/>
            <person name="Hameed K."/>
            <person name="Schadt C."/>
            <person name="Martin F."/>
            <person name="Crous P.W."/>
            <person name="Miettinen O."/>
            <person name="Magnuson J.K."/>
            <person name="Labbe J."/>
            <person name="Jacobson D."/>
            <person name="Doktycz M.J."/>
            <person name="Veneault-Fourrey C."/>
            <person name="Kuo A."/>
            <person name="Mondo S."/>
            <person name="Calhoun S."/>
            <person name="Riley R."/>
            <person name="Ohm R."/>
            <person name="LaButti K."/>
            <person name="Andreopoulos B."/>
            <person name="Pangilinan J."/>
            <person name="Nolan M."/>
            <person name="Tritt A."/>
            <person name="Clum A."/>
            <person name="Lipzen A."/>
            <person name="Daum C."/>
            <person name="Barry K."/>
            <person name="Grigoriev I.V."/>
            <person name="Vilgalys R."/>
        </authorList>
    </citation>
    <scope>NUCLEOTIDE SEQUENCE</scope>
    <source>
        <strain evidence="4">PMI_201</strain>
    </source>
</reference>